<sequence length="152" mass="16956">MTEILKDILISAGDIDRYFEKSPVNLWRAKRVSDRGTLFGLVEDNKILSNGQPRPADISISVKAGVKWVSCRPTPRGISTFDKPNTFRGSSWEYYKIPHGTVLPVGLAIVKDRFNARVGATHYTIAPAYDMPLSHFKNLLNQLAAKVVKEAI</sequence>
<evidence type="ECO:0000313" key="3">
    <source>
        <dbReference type="Proteomes" id="UP000092544"/>
    </source>
</evidence>
<organism evidence="2 3">
    <name type="scientific">Marinomonas spartinae</name>
    <dbReference type="NCBI Taxonomy" id="1792290"/>
    <lineage>
        <taxon>Bacteria</taxon>
        <taxon>Pseudomonadati</taxon>
        <taxon>Pseudomonadota</taxon>
        <taxon>Gammaproteobacteria</taxon>
        <taxon>Oceanospirillales</taxon>
        <taxon>Oceanospirillaceae</taxon>
        <taxon>Marinomonas</taxon>
    </lineage>
</organism>
<protein>
    <recommendedName>
        <fullName evidence="1">Tse2 ADP-ribosyltransferase toxin domain-containing protein</fullName>
    </recommendedName>
</protein>
<accession>A0A1A8TQ21</accession>
<evidence type="ECO:0000313" key="2">
    <source>
        <dbReference type="EMBL" id="SBS35184.1"/>
    </source>
</evidence>
<dbReference type="RefSeq" id="WP_175365317.1">
    <property type="nucleotide sequence ID" value="NZ_FLOB01000009.1"/>
</dbReference>
<dbReference type="Pfam" id="PF18648">
    <property type="entry name" value="ADPRTs_Tse2"/>
    <property type="match status" value="1"/>
</dbReference>
<feature type="domain" description="Tse2 ADP-ribosyltransferase toxin" evidence="1">
    <location>
        <begin position="21"/>
        <end position="151"/>
    </location>
</feature>
<reference evidence="2 3" key="1">
    <citation type="submission" date="2016-06" db="EMBL/GenBank/DDBJ databases">
        <authorList>
            <person name="Kjaerup R.B."/>
            <person name="Dalgaard T.S."/>
            <person name="Juul-Madsen H.R."/>
        </authorList>
    </citation>
    <scope>NUCLEOTIDE SEQUENCE [LARGE SCALE GENOMIC DNA]</scope>
    <source>
        <strain evidence="2 3">CECT 8886</strain>
    </source>
</reference>
<dbReference type="EMBL" id="FLOB01000009">
    <property type="protein sequence ID" value="SBS35184.1"/>
    <property type="molecule type" value="Genomic_DNA"/>
</dbReference>
<keyword evidence="3" id="KW-1185">Reference proteome</keyword>
<proteinExistence type="predicted"/>
<evidence type="ECO:0000259" key="1">
    <source>
        <dbReference type="Pfam" id="PF18648"/>
    </source>
</evidence>
<dbReference type="Proteomes" id="UP000092544">
    <property type="component" value="Unassembled WGS sequence"/>
</dbReference>
<dbReference type="AlphaFoldDB" id="A0A1A8TQ21"/>
<name>A0A1A8TQ21_9GAMM</name>
<dbReference type="InterPro" id="IPR041018">
    <property type="entry name" value="ADPRTs_Tse2"/>
</dbReference>
<gene>
    <name evidence="2" type="ORF">MSP8886_03301</name>
</gene>